<dbReference type="GO" id="GO:0009279">
    <property type="term" value="C:cell outer membrane"/>
    <property type="evidence" value="ECO:0007669"/>
    <property type="project" value="UniProtKB-SubCell"/>
</dbReference>
<dbReference type="Gene3D" id="2.40.170.20">
    <property type="entry name" value="TonB-dependent receptor, beta-barrel domain"/>
    <property type="match status" value="1"/>
</dbReference>
<keyword evidence="5 9" id="KW-0732">Signal</keyword>
<dbReference type="InterPro" id="IPR023997">
    <property type="entry name" value="TonB-dep_OMP_SusC/RagA_CS"/>
</dbReference>
<evidence type="ECO:0000256" key="6">
    <source>
        <dbReference type="ARBA" id="ARBA00023136"/>
    </source>
</evidence>
<dbReference type="InterPro" id="IPR037066">
    <property type="entry name" value="Plug_dom_sf"/>
</dbReference>
<dbReference type="InterPro" id="IPR008969">
    <property type="entry name" value="CarboxyPept-like_regulatory"/>
</dbReference>
<dbReference type="Pfam" id="PF13715">
    <property type="entry name" value="CarbopepD_reg_2"/>
    <property type="match status" value="1"/>
</dbReference>
<dbReference type="Gene3D" id="2.170.130.10">
    <property type="entry name" value="TonB-dependent receptor, plug domain"/>
    <property type="match status" value="1"/>
</dbReference>
<evidence type="ECO:0000256" key="3">
    <source>
        <dbReference type="ARBA" id="ARBA00022452"/>
    </source>
</evidence>
<evidence type="ECO:0000256" key="5">
    <source>
        <dbReference type="ARBA" id="ARBA00022729"/>
    </source>
</evidence>
<dbReference type="FunFam" id="2.170.130.10:FF:000023">
    <property type="entry name" value="SusC/RagA family TonB-linked outer membrane protein"/>
    <property type="match status" value="1"/>
</dbReference>
<dbReference type="AlphaFoldDB" id="A0A7X9RSB0"/>
<keyword evidence="7 8" id="KW-0998">Cell outer membrane</keyword>
<organism evidence="11 12">
    <name type="scientific">Flammeovirga aprica JL-4</name>
    <dbReference type="NCBI Taxonomy" id="694437"/>
    <lineage>
        <taxon>Bacteria</taxon>
        <taxon>Pseudomonadati</taxon>
        <taxon>Bacteroidota</taxon>
        <taxon>Cytophagia</taxon>
        <taxon>Cytophagales</taxon>
        <taxon>Flammeovirgaceae</taxon>
        <taxon>Flammeovirga</taxon>
    </lineage>
</organism>
<dbReference type="SUPFAM" id="SSF49464">
    <property type="entry name" value="Carboxypeptidase regulatory domain-like"/>
    <property type="match status" value="1"/>
</dbReference>
<dbReference type="PANTHER" id="PTHR30069:SF29">
    <property type="entry name" value="HEMOGLOBIN AND HEMOGLOBIN-HAPTOGLOBIN-BINDING PROTEIN 1-RELATED"/>
    <property type="match status" value="1"/>
</dbReference>
<dbReference type="RefSeq" id="WP_169655017.1">
    <property type="nucleotide sequence ID" value="NZ_JABANE010000006.1"/>
</dbReference>
<evidence type="ECO:0000256" key="8">
    <source>
        <dbReference type="PROSITE-ProRule" id="PRU01360"/>
    </source>
</evidence>
<evidence type="ECO:0000256" key="1">
    <source>
        <dbReference type="ARBA" id="ARBA00004571"/>
    </source>
</evidence>
<dbReference type="FunFam" id="2.60.40.1120:FF:000003">
    <property type="entry name" value="Outer membrane protein Omp121"/>
    <property type="match status" value="1"/>
</dbReference>
<keyword evidence="4 8" id="KW-0812">Transmembrane</keyword>
<evidence type="ECO:0000313" key="11">
    <source>
        <dbReference type="EMBL" id="NME67005.1"/>
    </source>
</evidence>
<dbReference type="InterPro" id="IPR036942">
    <property type="entry name" value="Beta-barrel_TonB_sf"/>
</dbReference>
<gene>
    <name evidence="11" type="ORF">HHU12_03410</name>
</gene>
<dbReference type="Proteomes" id="UP000576082">
    <property type="component" value="Unassembled WGS sequence"/>
</dbReference>
<dbReference type="InterPro" id="IPR012910">
    <property type="entry name" value="Plug_dom"/>
</dbReference>
<comment type="subcellular location">
    <subcellularLocation>
        <location evidence="1 8">Cell outer membrane</location>
        <topology evidence="1 8">Multi-pass membrane protein</topology>
    </subcellularLocation>
</comment>
<dbReference type="NCBIfam" id="TIGR04056">
    <property type="entry name" value="OMP_RagA_SusC"/>
    <property type="match status" value="1"/>
</dbReference>
<evidence type="ECO:0000256" key="4">
    <source>
        <dbReference type="ARBA" id="ARBA00022692"/>
    </source>
</evidence>
<feature type="chain" id="PRO_5030872067" evidence="9">
    <location>
        <begin position="22"/>
        <end position="1043"/>
    </location>
</feature>
<evidence type="ECO:0000256" key="9">
    <source>
        <dbReference type="SAM" id="SignalP"/>
    </source>
</evidence>
<dbReference type="PROSITE" id="PS52016">
    <property type="entry name" value="TONB_DEPENDENT_REC_3"/>
    <property type="match status" value="1"/>
</dbReference>
<dbReference type="InterPro" id="IPR039426">
    <property type="entry name" value="TonB-dep_rcpt-like"/>
</dbReference>
<dbReference type="Gene3D" id="2.60.40.1120">
    <property type="entry name" value="Carboxypeptidase-like, regulatory domain"/>
    <property type="match status" value="1"/>
</dbReference>
<comment type="caution">
    <text evidence="11">The sequence shown here is derived from an EMBL/GenBank/DDBJ whole genome shotgun (WGS) entry which is preliminary data.</text>
</comment>
<dbReference type="GO" id="GO:0044718">
    <property type="term" value="P:siderophore transmembrane transport"/>
    <property type="evidence" value="ECO:0007669"/>
    <property type="project" value="TreeGrafter"/>
</dbReference>
<dbReference type="PANTHER" id="PTHR30069">
    <property type="entry name" value="TONB-DEPENDENT OUTER MEMBRANE RECEPTOR"/>
    <property type="match status" value="1"/>
</dbReference>
<feature type="domain" description="TonB-dependent receptor plug" evidence="10">
    <location>
        <begin position="120"/>
        <end position="241"/>
    </location>
</feature>
<keyword evidence="6 8" id="KW-0472">Membrane</keyword>
<evidence type="ECO:0000313" key="12">
    <source>
        <dbReference type="Proteomes" id="UP000576082"/>
    </source>
</evidence>
<sequence length="1043" mass="113606">MKFRLLTLVISLLLMTNFLQAQESLVKGTVSENGTGEPLPGVNVLIKGTSVGTTTDFNGEFSLTVGEGSTLSFSYIGYKTQDVEVGTQTSFDISLEVDAEQLEEVVVTAFGMERESKALGYAVQEVKGDDLAVAKEPSVINGLSGKVSGVQITKTAGGAGGSSRVVIRGNNSLTGSNQPLYIVDGVPIDNSSFYNTGSYWDGGVDYGDGIGDINPDDIESLSVLKGPAAAALYGSRAAGGVILITTKKGKNRNGKLTVEYNGNFTFENPLVLPNFQNEYGLGRDGVIPAAEEIRSQQNSQSSWGPRMQGQTYTDWTGNESQYTAQPDNVKDFFNTGTTMMNSIAVGGGDEKANFRLSYANLKNEGMVPTSTFERNSVGLRGSMKKGILTVDSKVNYFNVKGYNRAYMAETMENPMFTFINMGRSVRTQDLKNNTMRDGEHFNFSNNQFLMNPYYALEKAPNWDEKNRVLGFVSAKFDIMEGLSFQARTGLDHWTHDRFRTSPKGAEGTVYRPAGRLEKDAFNVTEQNTDFIFNFKKDFSSDLSLSAIAGANFLHQNVVYTNTLAGALVERDWYSFNNADGGTATRENITEKKVHSVFGSANIGYKNVLFLDLTARNDWSSALPNQSFFYPSVTGAFAFSELLDVDESIFTFGKVRASWAKVGKDTDPYSTSLAYSIITQDVINGQPAGAIGTITNRGDITSVSVIDPNLLPEITTSWEIGADLKFLNNRIGLDVTYYSGISENQVIPVPLPNTAGAQSIVVNQGSMKNSGIELMLTANAIQKGSFNWDITANFTKNTNELVSLYEEVGLDELLLNQSARGEVRILAQTGKPYGQIVGRQLVRDASGNPQFNAETGEDGLTVYTPQFEEDKELGNITPDFMLGLSNRFSYKNFVMNVVLDAKIGGDMFSYTNYNLHRNGHHQTTADQRNAGGVNVSVDGSVQKIDTQAYYDAIGNSAVADAFVQDASYVKLREVSFGYKLPTSLTQKVYIQGATISFIGRNLALLYSGVDGIDPESLVSRGMLGIEYAAIPSSASYGFNLNLKF</sequence>
<comment type="similarity">
    <text evidence="8">Belongs to the TonB-dependent receptor family.</text>
</comment>
<keyword evidence="12" id="KW-1185">Reference proteome</keyword>
<dbReference type="InterPro" id="IPR023996">
    <property type="entry name" value="TonB-dep_OMP_SusC/RagA"/>
</dbReference>
<name>A0A7X9RSB0_9BACT</name>
<dbReference type="EMBL" id="JABANE010000006">
    <property type="protein sequence ID" value="NME67005.1"/>
    <property type="molecule type" value="Genomic_DNA"/>
</dbReference>
<evidence type="ECO:0000259" key="10">
    <source>
        <dbReference type="Pfam" id="PF07715"/>
    </source>
</evidence>
<reference evidence="11 12" key="1">
    <citation type="submission" date="2020-04" db="EMBL/GenBank/DDBJ databases">
        <title>Flammeovirga sp. SR4, a novel species isolated from seawater.</title>
        <authorList>
            <person name="Wang X."/>
        </authorList>
    </citation>
    <scope>NUCLEOTIDE SEQUENCE [LARGE SCALE GENOMIC DNA]</scope>
    <source>
        <strain evidence="11 12">ATCC 23126</strain>
    </source>
</reference>
<feature type="signal peptide" evidence="9">
    <location>
        <begin position="1"/>
        <end position="21"/>
    </location>
</feature>
<keyword evidence="3 8" id="KW-1134">Transmembrane beta strand</keyword>
<evidence type="ECO:0000256" key="2">
    <source>
        <dbReference type="ARBA" id="ARBA00022448"/>
    </source>
</evidence>
<dbReference type="NCBIfam" id="TIGR04057">
    <property type="entry name" value="SusC_RagA_signa"/>
    <property type="match status" value="1"/>
</dbReference>
<proteinExistence type="inferred from homology"/>
<keyword evidence="2 8" id="KW-0813">Transport</keyword>
<protein>
    <submittedName>
        <fullName evidence="11">SusC/RagA family TonB-linked outer membrane protein</fullName>
    </submittedName>
</protein>
<accession>A0A7X9RSB0</accession>
<dbReference type="GO" id="GO:0015344">
    <property type="term" value="F:siderophore uptake transmembrane transporter activity"/>
    <property type="evidence" value="ECO:0007669"/>
    <property type="project" value="TreeGrafter"/>
</dbReference>
<dbReference type="Pfam" id="PF07715">
    <property type="entry name" value="Plug"/>
    <property type="match status" value="1"/>
</dbReference>
<evidence type="ECO:0000256" key="7">
    <source>
        <dbReference type="ARBA" id="ARBA00023237"/>
    </source>
</evidence>
<dbReference type="SUPFAM" id="SSF56935">
    <property type="entry name" value="Porins"/>
    <property type="match status" value="1"/>
</dbReference>